<accession>A0ABY1QMH7</accession>
<protein>
    <submittedName>
        <fullName evidence="2">Uncharacterized protein</fullName>
    </submittedName>
</protein>
<gene>
    <name evidence="2" type="ORF">SAMN06265222_11684</name>
</gene>
<feature type="compositionally biased region" description="Polar residues" evidence="1">
    <location>
        <begin position="84"/>
        <end position="93"/>
    </location>
</feature>
<feature type="compositionally biased region" description="Polar residues" evidence="1">
    <location>
        <begin position="51"/>
        <end position="66"/>
    </location>
</feature>
<dbReference type="RefSeq" id="WP_283434732.1">
    <property type="nucleotide sequence ID" value="NZ_FXUG01000016.1"/>
</dbReference>
<keyword evidence="3" id="KW-1185">Reference proteome</keyword>
<proteinExistence type="predicted"/>
<evidence type="ECO:0000256" key="1">
    <source>
        <dbReference type="SAM" id="MobiDB-lite"/>
    </source>
</evidence>
<sequence>MPQPMMQQPGMVQQPSVMPPSFVVPPGYTGPAPRRQAWPSASPRVGDDFQSMPQPSLQSQAPQTQVGRFRRPWNSNAYPERTGASHQQGAQPGSPSPLWFSQRPSLELHRQESSPGRQLEEERPSGMLTPGSLMIEGKVWSL</sequence>
<reference evidence="2 3" key="1">
    <citation type="submission" date="2017-05" db="EMBL/GenBank/DDBJ databases">
        <authorList>
            <person name="Varghese N."/>
            <person name="Submissions S."/>
        </authorList>
    </citation>
    <scope>NUCLEOTIDE SEQUENCE [LARGE SCALE GENOMIC DNA]</scope>
    <source>
        <strain evidence="2 3">DSM 25457</strain>
    </source>
</reference>
<dbReference type="Proteomes" id="UP001158067">
    <property type="component" value="Unassembled WGS sequence"/>
</dbReference>
<dbReference type="EMBL" id="FXUG01000016">
    <property type="protein sequence ID" value="SMP73298.1"/>
    <property type="molecule type" value="Genomic_DNA"/>
</dbReference>
<comment type="caution">
    <text evidence="2">The sequence shown here is derived from an EMBL/GenBank/DDBJ whole genome shotgun (WGS) entry which is preliminary data.</text>
</comment>
<evidence type="ECO:0000313" key="2">
    <source>
        <dbReference type="EMBL" id="SMP73298.1"/>
    </source>
</evidence>
<feature type="region of interest" description="Disordered" evidence="1">
    <location>
        <begin position="1"/>
        <end position="142"/>
    </location>
</feature>
<feature type="compositionally biased region" description="Basic and acidic residues" evidence="1">
    <location>
        <begin position="106"/>
        <end position="124"/>
    </location>
</feature>
<evidence type="ECO:0000313" key="3">
    <source>
        <dbReference type="Proteomes" id="UP001158067"/>
    </source>
</evidence>
<name>A0ABY1QMH7_9BACT</name>
<feature type="compositionally biased region" description="Low complexity" evidence="1">
    <location>
        <begin position="1"/>
        <end position="26"/>
    </location>
</feature>
<organism evidence="2 3">
    <name type="scientific">Neorhodopirellula lusitana</name>
    <dbReference type="NCBI Taxonomy" id="445327"/>
    <lineage>
        <taxon>Bacteria</taxon>
        <taxon>Pseudomonadati</taxon>
        <taxon>Planctomycetota</taxon>
        <taxon>Planctomycetia</taxon>
        <taxon>Pirellulales</taxon>
        <taxon>Pirellulaceae</taxon>
        <taxon>Neorhodopirellula</taxon>
    </lineage>
</organism>